<dbReference type="EMBL" id="CAXAMM010039445">
    <property type="protein sequence ID" value="CAK9086475.1"/>
    <property type="molecule type" value="Genomic_DNA"/>
</dbReference>
<reference evidence="2 3" key="1">
    <citation type="submission" date="2024-02" db="EMBL/GenBank/DDBJ databases">
        <authorList>
            <person name="Chen Y."/>
            <person name="Shah S."/>
            <person name="Dougan E. K."/>
            <person name="Thang M."/>
            <person name="Chan C."/>
        </authorList>
    </citation>
    <scope>NUCLEOTIDE SEQUENCE [LARGE SCALE GENOMIC DNA]</scope>
</reference>
<comment type="caution">
    <text evidence="2">The sequence shown here is derived from an EMBL/GenBank/DDBJ whole genome shotgun (WGS) entry which is preliminary data.</text>
</comment>
<evidence type="ECO:0000256" key="1">
    <source>
        <dbReference type="SAM" id="MobiDB-lite"/>
    </source>
</evidence>
<gene>
    <name evidence="2" type="ORF">SCF082_LOCUS40902</name>
</gene>
<evidence type="ECO:0000313" key="3">
    <source>
        <dbReference type="Proteomes" id="UP001642464"/>
    </source>
</evidence>
<feature type="compositionally biased region" description="Basic and acidic residues" evidence="1">
    <location>
        <begin position="864"/>
        <end position="878"/>
    </location>
</feature>
<dbReference type="Proteomes" id="UP001642464">
    <property type="component" value="Unassembled WGS sequence"/>
</dbReference>
<protein>
    <submittedName>
        <fullName evidence="2">Uncharacterized protein</fullName>
    </submittedName>
</protein>
<proteinExistence type="predicted"/>
<evidence type="ECO:0000313" key="2">
    <source>
        <dbReference type="EMBL" id="CAK9086475.1"/>
    </source>
</evidence>
<sequence length="1190" mass="130483">MDIKPETDAKMEAMAPVETETGALRPPPVAVSSVGVSPENFARVCQEHVDKLLAEFGGPTQYLQARYAGPEEVKGFADQLDLEFPPDPAIAYHAGPLPTDPDRLVPLRLKDLGFGSRCSSKPLPFRLTAKQLIDEYLTNNFISRSDPILLVERPDAFDYFWTNYVKGAARSATLLMLASVVMEQGWDLSILNPALQASMVTIFARHELMIADSEAVAFANARLSARGSIRRAHCTLTWLGVFQALQKSGLSAPEVLKRWNQQATSASQVTGMRRVALLNLLGMSAEIVDALLAHLSAHAGSTAFQEDAFANKRLVIGAAPRTSSKEWNQRLCVTSEGMLMMIRFISHAHERKLPGARCKYDKPSLEEALNMSQLLVSALTEAAQQYPIHQDAASQVVQSFLDGNMALELELQSALAERSSKWTCSDLPTIKKLISEHVSESHAHLQKLGKNTAVEAAALERQEFDLVMQTLDHDLDVWKAHLTRSKDRQAAVHFQLMQHRQKRLSASKELADKQIDQVTALMPLDTAQETFKLVETKVKQICQVQQLSDPNQIQTLVVLNWAAPCLFTAEHQRLHSQLAGAFVNHPGREALGALISPVYCRTRGTAHKQEKICHDALNLILPGRLLLPGDCDAGKATYLRWRKSPVFARGLLEESELVHTKDMLIVEDLSDVALPHTTDPSTHMNPPEKAQQIGPAAGRSLLKAFFGGGQNDGDRKALLVIDLTPHTGDLLRAFLSEHCAQAFPAPAYYYGLTVDESHADWLRALASGFLSEGFLKVEGSTDLPLPPGTALPPAEMPAELMQASPEPPKLNSLVITDKIKVDGLATAKVPDKLLESWHDHQRFGSEFRSWLEKARVPENLIDVPPEKADAKGANDKKRTIGGQGGGSTKAVKVEAPSIQIDAANSPAWSPSFIAAEELPSPLHHEAALPGQGRGRPGAMVCIVIGERIFLTNRTTVDQVIPPGTCLAGFFKGCWWHDGGDATRTTKKSKTPGTHKEVDERKDILFTLESSNDLIQVGPGLVTLGQSVAEKQSSMPSVKVAYHTIKESPTAANPAFFKLTRNHDMYFQVGDIKIEDLCMQFSFFSGGSIFRSSFFNFKCCSGLCRRNKFRAVEEKHGEKQKVLPLHHLAGLVPWHVWEGPASHIVWNVKWSATKGLLPVRPVVLSKCEIKLPAGKAVEISGNAKGNSEAAA</sequence>
<name>A0ABP0QE17_9DINO</name>
<feature type="region of interest" description="Disordered" evidence="1">
    <location>
        <begin position="864"/>
        <end position="889"/>
    </location>
</feature>
<accession>A0ABP0QE17</accession>
<keyword evidence="3" id="KW-1185">Reference proteome</keyword>
<organism evidence="2 3">
    <name type="scientific">Durusdinium trenchii</name>
    <dbReference type="NCBI Taxonomy" id="1381693"/>
    <lineage>
        <taxon>Eukaryota</taxon>
        <taxon>Sar</taxon>
        <taxon>Alveolata</taxon>
        <taxon>Dinophyceae</taxon>
        <taxon>Suessiales</taxon>
        <taxon>Symbiodiniaceae</taxon>
        <taxon>Durusdinium</taxon>
    </lineage>
</organism>